<gene>
    <name evidence="18" type="ORF">L798_10003</name>
</gene>
<feature type="binding site" evidence="14">
    <location>
        <position position="54"/>
    </location>
    <ligand>
        <name>Fe cation</name>
        <dbReference type="ChEBI" id="CHEBI:24875"/>
        <label>1</label>
    </ligand>
</feature>
<keyword evidence="4 15" id="KW-0409">Iron storage</keyword>
<dbReference type="PANTHER" id="PTHR11431">
    <property type="entry name" value="FERRITIN"/>
    <property type="match status" value="1"/>
</dbReference>
<keyword evidence="5" id="KW-0964">Secreted</keyword>
<keyword evidence="9 14" id="KW-0408">Iron</keyword>
<sequence length="218" mass="24804">MKIMQAIIFVIAAICAHSVTAELQCKLPAVEIPKRWITMAEPCTLKMRAQVQEELNAALTYMAMGAHFSRDTVNRPGFAKMFFESASEEREHAIKIISYLLMRGELTSDISTLIRNPEPLHERWDTGFEALTDALNLESNVTSKIRDIITVCENPSKEEDAFNDYHLVDYLSGDFLEEQYKGQKDLAHKLSILGKMLDNYGALGEFLFDKKLLYGELF</sequence>
<proteinExistence type="inferred from homology"/>
<dbReference type="OrthoDB" id="186462at2759"/>
<dbReference type="Gene3D" id="1.20.1260.10">
    <property type="match status" value="1"/>
</dbReference>
<comment type="subcellular location">
    <subcellularLocation>
        <location evidence="1">Golgi apparatus</location>
    </subcellularLocation>
    <subcellularLocation>
        <location evidence="2">Secreted</location>
    </subcellularLocation>
</comment>
<evidence type="ECO:0000256" key="14">
    <source>
        <dbReference type="PIRSR" id="PIRSR601519-1"/>
    </source>
</evidence>
<dbReference type="PANTHER" id="PTHR11431:SF43">
    <property type="entry name" value="FERRITIN"/>
    <property type="match status" value="1"/>
</dbReference>
<evidence type="ECO:0000313" key="18">
    <source>
        <dbReference type="EMBL" id="KDR16113.1"/>
    </source>
</evidence>
<comment type="subunit">
    <text evidence="13">Oligomer of 12 light (L) chains and 12 heavy (H) chains; L and H chains are disulfide-linked. The functional molecule forms a roughly spherical shell with a diameter of 12 nm and contains a central cavity into which the insoluble ferric iron core is deposited.</text>
</comment>
<dbReference type="Proteomes" id="UP000027135">
    <property type="component" value="Unassembled WGS sequence"/>
</dbReference>
<protein>
    <recommendedName>
        <fullName evidence="15">Ferritin</fullName>
        <ecNumber evidence="15">1.16.3.1</ecNumber>
    </recommendedName>
</protein>
<dbReference type="GO" id="GO:0008199">
    <property type="term" value="F:ferric iron binding"/>
    <property type="evidence" value="ECO:0007669"/>
    <property type="project" value="InterPro"/>
</dbReference>
<dbReference type="EC" id="1.16.3.1" evidence="15"/>
<feature type="binding site" evidence="14">
    <location>
        <position position="92"/>
    </location>
    <ligand>
        <name>Fe cation</name>
        <dbReference type="ChEBI" id="CHEBI:24875"/>
        <label>1</label>
    </ligand>
</feature>
<comment type="similarity">
    <text evidence="3 15">Belongs to the ferritin family.</text>
</comment>
<dbReference type="InParanoid" id="A0A067R2B1"/>
<dbReference type="FunFam" id="1.20.1260.10:FF:000017">
    <property type="entry name" value="Ferritin"/>
    <property type="match status" value="1"/>
</dbReference>
<evidence type="ECO:0000256" key="3">
    <source>
        <dbReference type="ARBA" id="ARBA00007513"/>
    </source>
</evidence>
<evidence type="ECO:0000256" key="8">
    <source>
        <dbReference type="ARBA" id="ARBA00023002"/>
    </source>
</evidence>
<dbReference type="OMA" id="KGMRHQI"/>
<evidence type="ECO:0000256" key="2">
    <source>
        <dbReference type="ARBA" id="ARBA00004613"/>
    </source>
</evidence>
<dbReference type="eggNOG" id="KOG2332">
    <property type="taxonomic scope" value="Eukaryota"/>
</dbReference>
<keyword evidence="11" id="KW-1015">Disulfide bond</keyword>
<dbReference type="GO" id="GO:0008198">
    <property type="term" value="F:ferrous iron binding"/>
    <property type="evidence" value="ECO:0007669"/>
    <property type="project" value="TreeGrafter"/>
</dbReference>
<dbReference type="Pfam" id="PF00210">
    <property type="entry name" value="Ferritin"/>
    <property type="match status" value="1"/>
</dbReference>
<dbReference type="PROSITE" id="PS50905">
    <property type="entry name" value="FERRITIN_LIKE"/>
    <property type="match status" value="1"/>
</dbReference>
<feature type="binding site" evidence="14">
    <location>
        <position position="179"/>
    </location>
    <ligand>
        <name>Fe cation</name>
        <dbReference type="ChEBI" id="CHEBI:24875"/>
        <label>1</label>
    </ligand>
</feature>
<keyword evidence="7 16" id="KW-0732">Signal</keyword>
<dbReference type="InterPro" id="IPR008331">
    <property type="entry name" value="Ferritin_DPS_dom"/>
</dbReference>
<dbReference type="InterPro" id="IPR012347">
    <property type="entry name" value="Ferritin-like"/>
</dbReference>
<feature type="binding site" evidence="14">
    <location>
        <position position="138"/>
    </location>
    <ligand>
        <name>Fe cation</name>
        <dbReference type="ChEBI" id="CHEBI:24875"/>
        <label>1</label>
    </ligand>
</feature>
<dbReference type="GO" id="GO:0004322">
    <property type="term" value="F:ferroxidase activity"/>
    <property type="evidence" value="ECO:0007669"/>
    <property type="project" value="UniProtKB-EC"/>
</dbReference>
<reference evidence="18 19" key="1">
    <citation type="journal article" date="2014" name="Nat. Commun.">
        <title>Molecular traces of alternative social organization in a termite genome.</title>
        <authorList>
            <person name="Terrapon N."/>
            <person name="Li C."/>
            <person name="Robertson H.M."/>
            <person name="Ji L."/>
            <person name="Meng X."/>
            <person name="Booth W."/>
            <person name="Chen Z."/>
            <person name="Childers C.P."/>
            <person name="Glastad K.M."/>
            <person name="Gokhale K."/>
            <person name="Gowin J."/>
            <person name="Gronenberg W."/>
            <person name="Hermansen R.A."/>
            <person name="Hu H."/>
            <person name="Hunt B.G."/>
            <person name="Huylmans A.K."/>
            <person name="Khalil S.M."/>
            <person name="Mitchell R.D."/>
            <person name="Munoz-Torres M.C."/>
            <person name="Mustard J.A."/>
            <person name="Pan H."/>
            <person name="Reese J.T."/>
            <person name="Scharf M.E."/>
            <person name="Sun F."/>
            <person name="Vogel H."/>
            <person name="Xiao J."/>
            <person name="Yang W."/>
            <person name="Yang Z."/>
            <person name="Yang Z."/>
            <person name="Zhou J."/>
            <person name="Zhu J."/>
            <person name="Brent C.S."/>
            <person name="Elsik C.G."/>
            <person name="Goodisman M.A."/>
            <person name="Liberles D.A."/>
            <person name="Roe R.M."/>
            <person name="Vargo E.L."/>
            <person name="Vilcinskas A."/>
            <person name="Wang J."/>
            <person name="Bornberg-Bauer E."/>
            <person name="Korb J."/>
            <person name="Zhang G."/>
            <person name="Liebig J."/>
        </authorList>
    </citation>
    <scope>NUCLEOTIDE SEQUENCE [LARGE SCALE GENOMIC DNA]</scope>
    <source>
        <tissue evidence="18">Whole organism</tissue>
    </source>
</reference>
<evidence type="ECO:0000256" key="12">
    <source>
        <dbReference type="ARBA" id="ARBA00047990"/>
    </source>
</evidence>
<evidence type="ECO:0000256" key="13">
    <source>
        <dbReference type="ARBA" id="ARBA00063343"/>
    </source>
</evidence>
<feature type="chain" id="PRO_5001644680" description="Ferritin" evidence="16">
    <location>
        <begin position="22"/>
        <end position="218"/>
    </location>
</feature>
<evidence type="ECO:0000313" key="19">
    <source>
        <dbReference type="Proteomes" id="UP000027135"/>
    </source>
</evidence>
<evidence type="ECO:0000256" key="4">
    <source>
        <dbReference type="ARBA" id="ARBA00022434"/>
    </source>
</evidence>
<accession>A0A067R2B1</accession>
<name>A0A067R2B1_ZOONE</name>
<evidence type="ECO:0000259" key="17">
    <source>
        <dbReference type="PROSITE" id="PS50905"/>
    </source>
</evidence>
<dbReference type="STRING" id="136037.A0A067R2B1"/>
<dbReference type="InterPro" id="IPR009078">
    <property type="entry name" value="Ferritin-like_SF"/>
</dbReference>
<keyword evidence="10" id="KW-0333">Golgi apparatus</keyword>
<dbReference type="GO" id="GO:0005794">
    <property type="term" value="C:Golgi apparatus"/>
    <property type="evidence" value="ECO:0007669"/>
    <property type="project" value="UniProtKB-SubCell"/>
</dbReference>
<evidence type="ECO:0000256" key="11">
    <source>
        <dbReference type="ARBA" id="ARBA00023157"/>
    </source>
</evidence>
<evidence type="ECO:0000256" key="10">
    <source>
        <dbReference type="ARBA" id="ARBA00023034"/>
    </source>
</evidence>
<dbReference type="GO" id="GO:0006879">
    <property type="term" value="P:intracellular iron ion homeostasis"/>
    <property type="evidence" value="ECO:0007669"/>
    <property type="project" value="UniProtKB-KW"/>
</dbReference>
<dbReference type="InterPro" id="IPR009040">
    <property type="entry name" value="Ferritin-like_diiron"/>
</dbReference>
<keyword evidence="8 15" id="KW-0560">Oxidoreductase</keyword>
<evidence type="ECO:0000256" key="6">
    <source>
        <dbReference type="ARBA" id="ARBA00022723"/>
    </source>
</evidence>
<keyword evidence="19" id="KW-1185">Reference proteome</keyword>
<feature type="domain" description="Ferritin-like diiron" evidence="17">
    <location>
        <begin position="37"/>
        <end position="197"/>
    </location>
</feature>
<feature type="binding site" evidence="14">
    <location>
        <position position="89"/>
    </location>
    <ligand>
        <name>Fe cation</name>
        <dbReference type="ChEBI" id="CHEBI:24875"/>
        <label>1</label>
    </ligand>
</feature>
<evidence type="ECO:0000256" key="9">
    <source>
        <dbReference type="ARBA" id="ARBA00023004"/>
    </source>
</evidence>
<evidence type="ECO:0000256" key="16">
    <source>
        <dbReference type="SAM" id="SignalP"/>
    </source>
</evidence>
<organism evidence="18 19">
    <name type="scientific">Zootermopsis nevadensis</name>
    <name type="common">Dampwood termite</name>
    <dbReference type="NCBI Taxonomy" id="136037"/>
    <lineage>
        <taxon>Eukaryota</taxon>
        <taxon>Metazoa</taxon>
        <taxon>Ecdysozoa</taxon>
        <taxon>Arthropoda</taxon>
        <taxon>Hexapoda</taxon>
        <taxon>Insecta</taxon>
        <taxon>Pterygota</taxon>
        <taxon>Neoptera</taxon>
        <taxon>Polyneoptera</taxon>
        <taxon>Dictyoptera</taxon>
        <taxon>Blattodea</taxon>
        <taxon>Blattoidea</taxon>
        <taxon>Termitoidae</taxon>
        <taxon>Termopsidae</taxon>
        <taxon>Zootermopsis</taxon>
    </lineage>
</organism>
<dbReference type="CDD" id="cd01056">
    <property type="entry name" value="Euk_Ferritin"/>
    <property type="match status" value="1"/>
</dbReference>
<dbReference type="EMBL" id="KK852805">
    <property type="protein sequence ID" value="KDR16113.1"/>
    <property type="molecule type" value="Genomic_DNA"/>
</dbReference>
<dbReference type="GO" id="GO:0006826">
    <property type="term" value="P:iron ion transport"/>
    <property type="evidence" value="ECO:0007669"/>
    <property type="project" value="InterPro"/>
</dbReference>
<comment type="function">
    <text evidence="15">Stores iron in a soluble, non-toxic, readily available form. Important for iron homeostasis. Iron is taken up in the ferrous form and deposited as ferric hydroxides after oxidation.</text>
</comment>
<dbReference type="InterPro" id="IPR001519">
    <property type="entry name" value="Ferritin"/>
</dbReference>
<dbReference type="GO" id="GO:0005576">
    <property type="term" value="C:extracellular region"/>
    <property type="evidence" value="ECO:0007669"/>
    <property type="project" value="UniProtKB-SubCell"/>
</dbReference>
<comment type="catalytic activity">
    <reaction evidence="12 15">
        <text>4 Fe(2+) + O2 + 4 H(+) = 4 Fe(3+) + 2 H2O</text>
        <dbReference type="Rhea" id="RHEA:11148"/>
        <dbReference type="ChEBI" id="CHEBI:15377"/>
        <dbReference type="ChEBI" id="CHEBI:15378"/>
        <dbReference type="ChEBI" id="CHEBI:15379"/>
        <dbReference type="ChEBI" id="CHEBI:29033"/>
        <dbReference type="ChEBI" id="CHEBI:29034"/>
        <dbReference type="EC" id="1.16.3.1"/>
    </reaction>
</comment>
<dbReference type="SUPFAM" id="SSF47240">
    <property type="entry name" value="Ferritin-like"/>
    <property type="match status" value="1"/>
</dbReference>
<evidence type="ECO:0000256" key="1">
    <source>
        <dbReference type="ARBA" id="ARBA00004555"/>
    </source>
</evidence>
<feature type="signal peptide" evidence="16">
    <location>
        <begin position="1"/>
        <end position="21"/>
    </location>
</feature>
<evidence type="ECO:0000256" key="5">
    <source>
        <dbReference type="ARBA" id="ARBA00022525"/>
    </source>
</evidence>
<dbReference type="AlphaFoldDB" id="A0A067R2B1"/>
<keyword evidence="6 14" id="KW-0479">Metal-binding</keyword>
<evidence type="ECO:0000256" key="15">
    <source>
        <dbReference type="RuleBase" id="RU361145"/>
    </source>
</evidence>
<evidence type="ECO:0000256" key="7">
    <source>
        <dbReference type="ARBA" id="ARBA00022729"/>
    </source>
</evidence>
<dbReference type="FunCoup" id="A0A067R2B1">
    <property type="interactions" value="12"/>
</dbReference>